<evidence type="ECO:0000313" key="8">
    <source>
        <dbReference type="Proteomes" id="UP000321199"/>
    </source>
</evidence>
<dbReference type="AlphaFoldDB" id="A0A5B8RWJ8"/>
<dbReference type="InterPro" id="IPR027417">
    <property type="entry name" value="P-loop_NTPase"/>
</dbReference>
<proteinExistence type="predicted"/>
<feature type="domain" description="Helicase C-terminal" evidence="6">
    <location>
        <begin position="548"/>
        <end position="739"/>
    </location>
</feature>
<dbReference type="InterPro" id="IPR050474">
    <property type="entry name" value="Hel308_SKI2-like"/>
</dbReference>
<dbReference type="InterPro" id="IPR011545">
    <property type="entry name" value="DEAD/DEAH_box_helicase_dom"/>
</dbReference>
<dbReference type="GO" id="GO:0004386">
    <property type="term" value="F:helicase activity"/>
    <property type="evidence" value="ECO:0007669"/>
    <property type="project" value="UniProtKB-KW"/>
</dbReference>
<evidence type="ECO:0000256" key="4">
    <source>
        <dbReference type="ARBA" id="ARBA00022840"/>
    </source>
</evidence>
<organism evidence="7 8">
    <name type="scientific">Comamonas flocculans</name>
    <dbReference type="NCBI Taxonomy" id="2597701"/>
    <lineage>
        <taxon>Bacteria</taxon>
        <taxon>Pseudomonadati</taxon>
        <taxon>Pseudomonadota</taxon>
        <taxon>Betaproteobacteria</taxon>
        <taxon>Burkholderiales</taxon>
        <taxon>Comamonadaceae</taxon>
        <taxon>Comamonas</taxon>
    </lineage>
</organism>
<dbReference type="OrthoDB" id="9815222at2"/>
<dbReference type="PROSITE" id="PS51192">
    <property type="entry name" value="HELICASE_ATP_BIND_1"/>
    <property type="match status" value="1"/>
</dbReference>
<dbReference type="PANTHER" id="PTHR47961:SF6">
    <property type="entry name" value="DNA-DIRECTED DNA POLYMERASE"/>
    <property type="match status" value="1"/>
</dbReference>
<evidence type="ECO:0000256" key="2">
    <source>
        <dbReference type="ARBA" id="ARBA00022801"/>
    </source>
</evidence>
<dbReference type="InterPro" id="IPR014001">
    <property type="entry name" value="Helicase_ATP-bd"/>
</dbReference>
<name>A0A5B8RWJ8_9BURK</name>
<evidence type="ECO:0000313" key="7">
    <source>
        <dbReference type="EMBL" id="QEA13890.1"/>
    </source>
</evidence>
<dbReference type="CDD" id="cd17921">
    <property type="entry name" value="DEXHc_Ski2"/>
    <property type="match status" value="1"/>
</dbReference>
<dbReference type="PANTHER" id="PTHR47961">
    <property type="entry name" value="DNA POLYMERASE THETA, PUTATIVE (AFU_ORTHOLOGUE AFUA_1G05260)-RELATED"/>
    <property type="match status" value="1"/>
</dbReference>
<keyword evidence="3 7" id="KW-0347">Helicase</keyword>
<evidence type="ECO:0000256" key="3">
    <source>
        <dbReference type="ARBA" id="ARBA00022806"/>
    </source>
</evidence>
<dbReference type="GO" id="GO:0005524">
    <property type="term" value="F:ATP binding"/>
    <property type="evidence" value="ECO:0007669"/>
    <property type="project" value="UniProtKB-KW"/>
</dbReference>
<keyword evidence="4" id="KW-0067">ATP-binding</keyword>
<keyword evidence="8" id="KW-1185">Reference proteome</keyword>
<evidence type="ECO:0000256" key="1">
    <source>
        <dbReference type="ARBA" id="ARBA00022741"/>
    </source>
</evidence>
<reference evidence="7 8" key="1">
    <citation type="submission" date="2019-07" db="EMBL/GenBank/DDBJ databases">
        <title>Complete genome sequence of Comamonas sp. NLF 7-7 isolated from livestock.</title>
        <authorList>
            <person name="Kim D.H."/>
            <person name="Kim J.G."/>
        </authorList>
    </citation>
    <scope>NUCLEOTIDE SEQUENCE [LARGE SCALE GENOMIC DNA]</scope>
    <source>
        <strain evidence="7 8">NLF 7-7</strain>
    </source>
</reference>
<protein>
    <submittedName>
        <fullName evidence="7">DEAD/DEAH box helicase</fullName>
    </submittedName>
</protein>
<evidence type="ECO:0000259" key="6">
    <source>
        <dbReference type="PROSITE" id="PS51194"/>
    </source>
</evidence>
<dbReference type="SUPFAM" id="SSF52540">
    <property type="entry name" value="P-loop containing nucleoside triphosphate hydrolases"/>
    <property type="match status" value="1"/>
</dbReference>
<feature type="domain" description="Helicase ATP-binding" evidence="5">
    <location>
        <begin position="311"/>
        <end position="483"/>
    </location>
</feature>
<dbReference type="SMART" id="SM00490">
    <property type="entry name" value="HELICc"/>
    <property type="match status" value="1"/>
</dbReference>
<sequence>MATTLEELRASIEAAVAPGYRQQLLAKGQARGMIWRAGELPIDAPNFSPRLTDDLLSFGYSLLLHGLRYVDLGGSHSFAKVAFEVAAESIEAVVARGVANEYRDFHRLVAGAAYHLGRYSARAYSLLYEGIGQSNLSVIELCLAKLMLRDLEGVDKAVGDWFASGTGSDESLISVFESPDVVDDEEGDDSRVVEMMTLALEGNFLSAMSQTLLALERGEQGVIEAARTCLQEGLAVAAELNLVSQWWVHRLAAHVIDGLWSSSFHVLLPIQGPAGAYVGDWADMRKLFIASLMCRKRAEIELWPSQVDAAKRVLQFDANLVLSLPTSAGKTRIAELCILACLAQGRRVVFVTPLRALSAQTEVSLRRTFGPLGKTVSSLYGSIGTSDTDVEALRTEHILVSTPEKLDFALRNDPELLQDIGLVILDEGHMIGLGEREVRYEAQIQRLLRRPDAPNRRIVCLSAILPEGDQLTDFTNWLTFDRPDGLIKDNWRPTRLRFGEVDWSASTQTGRLNIVVGDEHPFVSKFVLGRKTSTRKNAKVYPSDQTELCVASAWRLMEDGQSVLVFCPLRRSVMTVAKCIIKMHGLGLVASVLTQPVAVLAPALAVGVEWFGADHPILECLRLGVAVHHGELPTAFRREVEKLLRDGILRLTVSSPTLAQGLNLAASSLVFHGHMRNREAISESEFRNVVGRAGRAYVDIEGLVVYPMFGDHGKRRAAWAELIGSGRGREMESGILRLLMSLLSRMAKKIGSKDVAALMEYVAGQGGWDFPILANETGIAREEAAESWLQHLTSLDTAVFSLLGDTQVSDNEVEAQLDKVLTSSLLSRRLIRKSAGTQAALLGTLTARAKFIWASTTAAQRRGYFLAGVGLATGQALDKKAQELDQLLLQANEATGSGDHDRAVVSIVDFADIAFKISPFTPNKLPSNWKHILERWLRGYPVPEMGVDDPNDAVSLIEHAFVYNLPWAMEAVRVRAEAHHDPDPFSEEATLADYAGAPAVAAVETGTLLASASTLIKAGFASRLGAISAVVETGASFDSPAGMRRWLAMPDVRARRDHFDWPTDESHELWREFTAPQGGGRLAAWDSLGYNGSVAWFGVPPPPGTALRLGGGPGEEDTVFSADFKRVGKVRYPFNREAVGLTIATANGSNDSIDIEYLGPNDLVAS</sequence>
<keyword evidence="2" id="KW-0378">Hydrolase</keyword>
<gene>
    <name evidence="7" type="ORF">FOZ74_13125</name>
</gene>
<dbReference type="GO" id="GO:0016787">
    <property type="term" value="F:hydrolase activity"/>
    <property type="evidence" value="ECO:0007669"/>
    <property type="project" value="UniProtKB-KW"/>
</dbReference>
<evidence type="ECO:0000259" key="5">
    <source>
        <dbReference type="PROSITE" id="PS51192"/>
    </source>
</evidence>
<dbReference type="Pfam" id="PF00270">
    <property type="entry name" value="DEAD"/>
    <property type="match status" value="1"/>
</dbReference>
<dbReference type="Gene3D" id="3.40.50.300">
    <property type="entry name" value="P-loop containing nucleotide triphosphate hydrolases"/>
    <property type="match status" value="2"/>
</dbReference>
<dbReference type="GO" id="GO:0003676">
    <property type="term" value="F:nucleic acid binding"/>
    <property type="evidence" value="ECO:0007669"/>
    <property type="project" value="InterPro"/>
</dbReference>
<dbReference type="KEGG" id="cof:FOZ74_13125"/>
<dbReference type="PROSITE" id="PS51194">
    <property type="entry name" value="HELICASE_CTER"/>
    <property type="match status" value="1"/>
</dbReference>
<dbReference type="InterPro" id="IPR001650">
    <property type="entry name" value="Helicase_C-like"/>
</dbReference>
<dbReference type="SMART" id="SM00487">
    <property type="entry name" value="DEXDc"/>
    <property type="match status" value="1"/>
</dbReference>
<keyword evidence="1" id="KW-0547">Nucleotide-binding</keyword>
<accession>A0A5B8RWJ8</accession>
<dbReference type="RefSeq" id="WP_146913475.1">
    <property type="nucleotide sequence ID" value="NZ_CP042344.1"/>
</dbReference>
<dbReference type="Proteomes" id="UP000321199">
    <property type="component" value="Chromosome"/>
</dbReference>
<dbReference type="EMBL" id="CP042344">
    <property type="protein sequence ID" value="QEA13890.1"/>
    <property type="molecule type" value="Genomic_DNA"/>
</dbReference>